<dbReference type="GO" id="GO:0020037">
    <property type="term" value="F:heme binding"/>
    <property type="evidence" value="ECO:0007669"/>
    <property type="project" value="InterPro"/>
</dbReference>
<comment type="caution">
    <text evidence="8">The sequence shown here is derived from an EMBL/GenBank/DDBJ whole genome shotgun (WGS) entry which is preliminary data.</text>
</comment>
<keyword evidence="5 7" id="KW-0408">Iron</keyword>
<keyword evidence="9" id="KW-1185">Reference proteome</keyword>
<dbReference type="InterPro" id="IPR036396">
    <property type="entry name" value="Cyt_P450_sf"/>
</dbReference>
<dbReference type="SUPFAM" id="SSF48264">
    <property type="entry name" value="Cytochrome P450"/>
    <property type="match status" value="1"/>
</dbReference>
<evidence type="ECO:0000256" key="1">
    <source>
        <dbReference type="ARBA" id="ARBA00010617"/>
    </source>
</evidence>
<dbReference type="GO" id="GO:0017000">
    <property type="term" value="P:antibiotic biosynthetic process"/>
    <property type="evidence" value="ECO:0007669"/>
    <property type="project" value="UniProtKB-ARBA"/>
</dbReference>
<evidence type="ECO:0000256" key="5">
    <source>
        <dbReference type="ARBA" id="ARBA00023004"/>
    </source>
</evidence>
<proteinExistence type="inferred from homology"/>
<dbReference type="InterPro" id="IPR017972">
    <property type="entry name" value="Cyt_P450_CS"/>
</dbReference>
<dbReference type="Gene3D" id="1.10.630.10">
    <property type="entry name" value="Cytochrome P450"/>
    <property type="match status" value="1"/>
</dbReference>
<keyword evidence="6 7" id="KW-0503">Monooxygenase</keyword>
<dbReference type="GO" id="GO:0016705">
    <property type="term" value="F:oxidoreductase activity, acting on paired donors, with incorporation or reduction of molecular oxygen"/>
    <property type="evidence" value="ECO:0007669"/>
    <property type="project" value="InterPro"/>
</dbReference>
<dbReference type="EMBL" id="PVMZ01000010">
    <property type="protein sequence ID" value="PRX19418.1"/>
    <property type="molecule type" value="Genomic_DNA"/>
</dbReference>
<dbReference type="Proteomes" id="UP000239415">
    <property type="component" value="Unassembled WGS sequence"/>
</dbReference>
<dbReference type="PRINTS" id="PR00359">
    <property type="entry name" value="BP450"/>
</dbReference>
<evidence type="ECO:0000313" key="9">
    <source>
        <dbReference type="Proteomes" id="UP000239415"/>
    </source>
</evidence>
<dbReference type="Pfam" id="PF00067">
    <property type="entry name" value="p450"/>
    <property type="match status" value="2"/>
</dbReference>
<name>A0A2T0K8L7_9ACTN</name>
<dbReference type="InterPro" id="IPR001128">
    <property type="entry name" value="Cyt_P450"/>
</dbReference>
<evidence type="ECO:0000256" key="4">
    <source>
        <dbReference type="ARBA" id="ARBA00023002"/>
    </source>
</evidence>
<dbReference type="GO" id="GO:0005506">
    <property type="term" value="F:iron ion binding"/>
    <property type="evidence" value="ECO:0007669"/>
    <property type="project" value="InterPro"/>
</dbReference>
<dbReference type="PANTHER" id="PTHR46696:SF6">
    <property type="entry name" value="P450, PUTATIVE (EUROFUNG)-RELATED"/>
    <property type="match status" value="1"/>
</dbReference>
<dbReference type="InterPro" id="IPR002397">
    <property type="entry name" value="Cyt_P450_B"/>
</dbReference>
<gene>
    <name evidence="8" type="ORF">CLV67_110170</name>
</gene>
<evidence type="ECO:0000313" key="8">
    <source>
        <dbReference type="EMBL" id="PRX19418.1"/>
    </source>
</evidence>
<protein>
    <submittedName>
        <fullName evidence="8">Cytochrome P450</fullName>
    </submittedName>
</protein>
<keyword evidence="2 7" id="KW-0349">Heme</keyword>
<dbReference type="PANTHER" id="PTHR46696">
    <property type="entry name" value="P450, PUTATIVE (EUROFUNG)-RELATED"/>
    <property type="match status" value="1"/>
</dbReference>
<keyword evidence="3 7" id="KW-0479">Metal-binding</keyword>
<dbReference type="PRINTS" id="PR00385">
    <property type="entry name" value="P450"/>
</dbReference>
<dbReference type="FunFam" id="1.10.630.10:FF:000018">
    <property type="entry name" value="Cytochrome P450 monooxygenase"/>
    <property type="match status" value="1"/>
</dbReference>
<dbReference type="GO" id="GO:0004497">
    <property type="term" value="F:monooxygenase activity"/>
    <property type="evidence" value="ECO:0007669"/>
    <property type="project" value="UniProtKB-KW"/>
</dbReference>
<reference evidence="8 9" key="1">
    <citation type="submission" date="2018-03" db="EMBL/GenBank/DDBJ databases">
        <title>Genomic Encyclopedia of Archaeal and Bacterial Type Strains, Phase II (KMG-II): from individual species to whole genera.</title>
        <authorList>
            <person name="Goeker M."/>
        </authorList>
    </citation>
    <scope>NUCLEOTIDE SEQUENCE [LARGE SCALE GENOMIC DNA]</scope>
    <source>
        <strain evidence="8 9">DSM 43146</strain>
    </source>
</reference>
<accession>A0A2T0K8L7</accession>
<sequence length="405" mass="44024">MVTNGACPYSYPFSTAQGLEMDPAYARMRAEQPLLRIKMAYGQEGWLALRHDDVRTVLSDPRFSRAATLEADLPRAEPDLPNTPEMAANITNLDQPEHGRLRGLIASAFTARRIERLRPFVDETAQRLVTEMLVAGSPADLVKAVCEPLPVAVICELMGVPPAGRSIFRAGIEAVVSNATVAAEARVAAVQAIITYMAELIDERRRDPGGPRDDLLGALVAARDADGSRLSEAELNMLGVTLLVAGHETTLNMIGNMVVTLLTDRSRWDYLLADPDRIPAAVEEMLRVIPSGPYSGLARVALEDVELTGGTVRAGEAVLVSAEAANRDPEVYDDPETLRLDREPANILSFGYGSHRCVGAVLARMQMQIALRALITRVPKLDLAGEVEWRTSTLIRGPEAVLVTW</sequence>
<evidence type="ECO:0000256" key="2">
    <source>
        <dbReference type="ARBA" id="ARBA00022617"/>
    </source>
</evidence>
<comment type="similarity">
    <text evidence="1 7">Belongs to the cytochrome P450 family.</text>
</comment>
<evidence type="ECO:0000256" key="6">
    <source>
        <dbReference type="ARBA" id="ARBA00023033"/>
    </source>
</evidence>
<organism evidence="8 9">
    <name type="scientific">Actinoplanes italicus</name>
    <dbReference type="NCBI Taxonomy" id="113567"/>
    <lineage>
        <taxon>Bacteria</taxon>
        <taxon>Bacillati</taxon>
        <taxon>Actinomycetota</taxon>
        <taxon>Actinomycetes</taxon>
        <taxon>Micromonosporales</taxon>
        <taxon>Micromonosporaceae</taxon>
        <taxon>Actinoplanes</taxon>
    </lineage>
</organism>
<dbReference type="CDD" id="cd11031">
    <property type="entry name" value="Cyp158A-like"/>
    <property type="match status" value="1"/>
</dbReference>
<evidence type="ECO:0000256" key="3">
    <source>
        <dbReference type="ARBA" id="ARBA00022723"/>
    </source>
</evidence>
<dbReference type="PROSITE" id="PS00086">
    <property type="entry name" value="CYTOCHROME_P450"/>
    <property type="match status" value="1"/>
</dbReference>
<keyword evidence="4 7" id="KW-0560">Oxidoreductase</keyword>
<evidence type="ECO:0000256" key="7">
    <source>
        <dbReference type="RuleBase" id="RU000461"/>
    </source>
</evidence>
<dbReference type="AlphaFoldDB" id="A0A2T0K8L7"/>